<keyword evidence="3" id="KW-1185">Reference proteome</keyword>
<comment type="caution">
    <text evidence="2">The sequence shown here is derived from an EMBL/GenBank/DDBJ whole genome shotgun (WGS) entry which is preliminary data.</text>
</comment>
<evidence type="ECO:0000313" key="3">
    <source>
        <dbReference type="Proteomes" id="UP001271007"/>
    </source>
</evidence>
<reference evidence="2" key="1">
    <citation type="submission" date="2023-04" db="EMBL/GenBank/DDBJ databases">
        <title>Black Yeasts Isolated from many extreme environments.</title>
        <authorList>
            <person name="Coleine C."/>
            <person name="Stajich J.E."/>
            <person name="Selbmann L."/>
        </authorList>
    </citation>
    <scope>NUCLEOTIDE SEQUENCE</scope>
    <source>
        <strain evidence="2">CCFEE 5312</strain>
    </source>
</reference>
<sequence length="402" mass="45618">MADDPASQLSLPVELITFVTDEISPSDLLNLRLACRDTAAKTHDVFLRVHFEDKCFMGSHKPSMDTLLRISETKEFAQSIKRLWFFSSRLTILKNQQSTEIAIRKQLTAQPSGMARRSQTNLYKPPYEALKGQEKAFVGESRIQLLTQTFENFQKAGSAPDIKCAGAELTYATTPNGGRRIRTLYDLLDKLKPWVYQTLNGLFGHPRHSTLERPWSMSGQNHSESQHRWYDHAHIYEAIVDSRFATRTLELGDCNVPLSLREFNYKEGTFNLPSLRSLKLAVCVPRGKDMDWDTAFAHTGLRALARFLACAQKLQHLALSMLPVLESFELVYAWNVEFDTLLSFLRDRKDTLTTVKLSDVRIIRAWHTQAYVEQAISDVLGVADKPGFELLLDRVGAGPGPR</sequence>
<dbReference type="InterPro" id="IPR001810">
    <property type="entry name" value="F-box_dom"/>
</dbReference>
<dbReference type="AlphaFoldDB" id="A0AAJ0GCS7"/>
<protein>
    <recommendedName>
        <fullName evidence="1">F-box domain-containing protein</fullName>
    </recommendedName>
</protein>
<name>A0AAJ0GCS7_9PEZI</name>
<dbReference type="Proteomes" id="UP001271007">
    <property type="component" value="Unassembled WGS sequence"/>
</dbReference>
<evidence type="ECO:0000259" key="1">
    <source>
        <dbReference type="PROSITE" id="PS50181"/>
    </source>
</evidence>
<accession>A0AAJ0GCS7</accession>
<dbReference type="EMBL" id="JAWDJX010000028">
    <property type="protein sequence ID" value="KAK3051047.1"/>
    <property type="molecule type" value="Genomic_DNA"/>
</dbReference>
<gene>
    <name evidence="2" type="ORF">LTR09_007796</name>
</gene>
<feature type="domain" description="F-box" evidence="1">
    <location>
        <begin position="5"/>
        <end position="49"/>
    </location>
</feature>
<dbReference type="PROSITE" id="PS50181">
    <property type="entry name" value="FBOX"/>
    <property type="match status" value="1"/>
</dbReference>
<proteinExistence type="predicted"/>
<organism evidence="2 3">
    <name type="scientific">Extremus antarcticus</name>
    <dbReference type="NCBI Taxonomy" id="702011"/>
    <lineage>
        <taxon>Eukaryota</taxon>
        <taxon>Fungi</taxon>
        <taxon>Dikarya</taxon>
        <taxon>Ascomycota</taxon>
        <taxon>Pezizomycotina</taxon>
        <taxon>Dothideomycetes</taxon>
        <taxon>Dothideomycetidae</taxon>
        <taxon>Mycosphaerellales</taxon>
        <taxon>Extremaceae</taxon>
        <taxon>Extremus</taxon>
    </lineage>
</organism>
<evidence type="ECO:0000313" key="2">
    <source>
        <dbReference type="EMBL" id="KAK3051047.1"/>
    </source>
</evidence>